<dbReference type="EMBL" id="PEVC01000015">
    <property type="protein sequence ID" value="PIV01706.1"/>
    <property type="molecule type" value="Genomic_DNA"/>
</dbReference>
<dbReference type="Proteomes" id="UP000229631">
    <property type="component" value="Unassembled WGS sequence"/>
</dbReference>
<sequence length="165" mass="18571">MTHTIFTSIIKKILLGGIFFLFLFIFSHDVLAVSLENQSSQTSLNKGEELIVNTVLNINATDGTVYYLRGIFYKTGTNNYCGYTWNGSSWFKGPYTTNEDWKNFLSVTVNNDSWNGTIKVKIDEEDPGCLDSGEYKLKIQRFTNGSSSPNTDPQNELTLNVIIPT</sequence>
<gene>
    <name evidence="1" type="ORF">COS54_00655</name>
</gene>
<name>A0A2M7BF28_9BACT</name>
<protein>
    <submittedName>
        <fullName evidence="1">Uncharacterized protein</fullName>
    </submittedName>
</protein>
<proteinExistence type="predicted"/>
<evidence type="ECO:0000313" key="1">
    <source>
        <dbReference type="EMBL" id="PIV01706.1"/>
    </source>
</evidence>
<reference evidence="2" key="1">
    <citation type="submission" date="2017-09" db="EMBL/GenBank/DDBJ databases">
        <title>Depth-based differentiation of microbial function through sediment-hosted aquifers and enrichment of novel symbionts in the deep terrestrial subsurface.</title>
        <authorList>
            <person name="Probst A.J."/>
            <person name="Ladd B."/>
            <person name="Jarett J.K."/>
            <person name="Geller-Mcgrath D.E."/>
            <person name="Sieber C.M.K."/>
            <person name="Emerson J.B."/>
            <person name="Anantharaman K."/>
            <person name="Thomas B.C."/>
            <person name="Malmstrom R."/>
            <person name="Stieglmeier M."/>
            <person name="Klingl A."/>
            <person name="Woyke T."/>
            <person name="Ryan C.M."/>
            <person name="Banfield J.F."/>
        </authorList>
    </citation>
    <scope>NUCLEOTIDE SEQUENCE [LARGE SCALE GENOMIC DNA]</scope>
</reference>
<feature type="non-terminal residue" evidence="1">
    <location>
        <position position="165"/>
    </location>
</feature>
<accession>A0A2M7BF28</accession>
<organism evidence="1 2">
    <name type="scientific">Candidatus Shapirobacteria bacterium CG03_land_8_20_14_0_80_39_12</name>
    <dbReference type="NCBI Taxonomy" id="1974879"/>
    <lineage>
        <taxon>Bacteria</taxon>
        <taxon>Candidatus Shapironibacteriota</taxon>
    </lineage>
</organism>
<dbReference type="AlphaFoldDB" id="A0A2M7BF28"/>
<comment type="caution">
    <text evidence="1">The sequence shown here is derived from an EMBL/GenBank/DDBJ whole genome shotgun (WGS) entry which is preliminary data.</text>
</comment>
<evidence type="ECO:0000313" key="2">
    <source>
        <dbReference type="Proteomes" id="UP000229631"/>
    </source>
</evidence>